<dbReference type="Pfam" id="PF02875">
    <property type="entry name" value="Mur_ligase_C"/>
    <property type="match status" value="1"/>
</dbReference>
<feature type="domain" description="Mur ligase N-terminal catalytic" evidence="12">
    <location>
        <begin position="25"/>
        <end position="93"/>
    </location>
</feature>
<dbReference type="InterPro" id="IPR051046">
    <property type="entry name" value="MurCDEF_CellWall_CoF430Synth"/>
</dbReference>
<keyword evidence="16" id="KW-1185">Reference proteome</keyword>
<dbReference type="GO" id="GO:0005737">
    <property type="term" value="C:cytoplasm"/>
    <property type="evidence" value="ECO:0007669"/>
    <property type="project" value="UniProtKB-SubCell"/>
</dbReference>
<dbReference type="GO" id="GO:0008360">
    <property type="term" value="P:regulation of cell shape"/>
    <property type="evidence" value="ECO:0007669"/>
    <property type="project" value="UniProtKB-KW"/>
</dbReference>
<dbReference type="HAMAP" id="MF_02019">
    <property type="entry name" value="MurF"/>
    <property type="match status" value="1"/>
</dbReference>
<dbReference type="InterPro" id="IPR004101">
    <property type="entry name" value="Mur_ligase_C"/>
</dbReference>
<feature type="domain" description="Mur ligase C-terminal" evidence="13">
    <location>
        <begin position="313"/>
        <end position="432"/>
    </location>
</feature>
<keyword evidence="8 10" id="KW-0131">Cell cycle</keyword>
<sequence>MIAMALSEAARTVAGRLQGVDARFAGLSTDSRSLERGNLFVALTGERFDGHDYLDQVAAAGAAGALVSTAVAGSLPCIRVSDTRRALGGLAAAWRTRFDIPLVAVTGSNGKTTVKEMLAAILGEEHRVLATRGNLNNDIGVPLTLARLGEEHTAAVIEMGANHPGEIAWLTDLARPTVALITNAGPAHLEGFGSLEGVARAKAEIYDGLDAEGLAVVNRDDAFAGYWLERLQGRRIMTFGLEVESDISAGVTPLASGQRLALRTPAGSIDVELALPGRHNAMNALAATAAALGAGASLPAVQTGLERIRPVGGRLQLHRCADGIGVIDDTYNANPGSVRAALEVLQQLPGEHWLVLGDMGELGGDSEALHREIGAQAAAAGCDRLFTLGGQAAAAALAFSGPAAHFDDIEALQAELNTQLHPDVQLLVKGSRSMRMERVVQTLLARLQPHSQLRPGGCH</sequence>
<dbReference type="Pfam" id="PF08245">
    <property type="entry name" value="Mur_ligase_M"/>
    <property type="match status" value="1"/>
</dbReference>
<reference evidence="15 16" key="1">
    <citation type="journal article" date="2010" name="Int. J. Syst. Evol. Microbiol.">
        <title>Thiohalobacter thiocyanaticus gen. nov., sp. nov., a moderately halophilic, sulfur-oxidizing gammaproteobacterium from hypersaline lakes, that utilizes thiocyanate.</title>
        <authorList>
            <person name="Sorokin D.Y."/>
            <person name="Kovaleva O.L."/>
            <person name="Tourova T.P."/>
            <person name="Muyzer G."/>
        </authorList>
    </citation>
    <scope>NUCLEOTIDE SEQUENCE [LARGE SCALE GENOMIC DNA]</scope>
    <source>
        <strain evidence="15 16">Hrh1</strain>
    </source>
</reference>
<comment type="function">
    <text evidence="10 11">Involved in cell wall formation. Catalyzes the final step in the synthesis of UDP-N-acetylmuramoyl-pentapeptide, the precursor of murein.</text>
</comment>
<comment type="similarity">
    <text evidence="10">Belongs to the MurCDEF family. MurF subfamily.</text>
</comment>
<comment type="subcellular location">
    <subcellularLocation>
        <location evidence="10 11">Cytoplasm</location>
    </subcellularLocation>
</comment>
<dbReference type="InterPro" id="IPR036615">
    <property type="entry name" value="Mur_ligase_C_dom_sf"/>
</dbReference>
<dbReference type="SUPFAM" id="SSF53244">
    <property type="entry name" value="MurD-like peptide ligases, peptide-binding domain"/>
    <property type="match status" value="1"/>
</dbReference>
<dbReference type="PANTHER" id="PTHR43024:SF1">
    <property type="entry name" value="UDP-N-ACETYLMURAMOYL-TRIPEPTIDE--D-ALANYL-D-ALANINE LIGASE"/>
    <property type="match status" value="1"/>
</dbReference>
<gene>
    <name evidence="10" type="primary">murF</name>
    <name evidence="15" type="ORF">D6C00_11545</name>
</gene>
<evidence type="ECO:0000256" key="6">
    <source>
        <dbReference type="ARBA" id="ARBA00022960"/>
    </source>
</evidence>
<evidence type="ECO:0000256" key="2">
    <source>
        <dbReference type="ARBA" id="ARBA00022598"/>
    </source>
</evidence>
<proteinExistence type="inferred from homology"/>
<keyword evidence="5 10" id="KW-0067">ATP-binding</keyword>
<keyword evidence="9 10" id="KW-0961">Cell wall biogenesis/degradation</keyword>
<evidence type="ECO:0000259" key="12">
    <source>
        <dbReference type="Pfam" id="PF01225"/>
    </source>
</evidence>
<dbReference type="PANTHER" id="PTHR43024">
    <property type="entry name" value="UDP-N-ACETYLMURAMOYL-TRIPEPTIDE--D-ALANYL-D-ALANINE LIGASE"/>
    <property type="match status" value="1"/>
</dbReference>
<evidence type="ECO:0000313" key="15">
    <source>
        <dbReference type="EMBL" id="RRQ22509.1"/>
    </source>
</evidence>
<evidence type="ECO:0000256" key="3">
    <source>
        <dbReference type="ARBA" id="ARBA00022618"/>
    </source>
</evidence>
<accession>A0A426QL87</accession>
<organism evidence="15 16">
    <name type="scientific">Thiohalobacter thiocyanaticus</name>
    <dbReference type="NCBI Taxonomy" id="585455"/>
    <lineage>
        <taxon>Bacteria</taxon>
        <taxon>Pseudomonadati</taxon>
        <taxon>Pseudomonadota</taxon>
        <taxon>Gammaproteobacteria</taxon>
        <taxon>Thiohalobacterales</taxon>
        <taxon>Thiohalobacteraceae</taxon>
        <taxon>Thiohalobacter</taxon>
    </lineage>
</organism>
<keyword evidence="3 10" id="KW-0132">Cell division</keyword>
<evidence type="ECO:0000256" key="5">
    <source>
        <dbReference type="ARBA" id="ARBA00022840"/>
    </source>
</evidence>
<dbReference type="InterPro" id="IPR036565">
    <property type="entry name" value="Mur-like_cat_sf"/>
</dbReference>
<dbReference type="AlphaFoldDB" id="A0A426QL87"/>
<dbReference type="Proteomes" id="UP000287798">
    <property type="component" value="Unassembled WGS sequence"/>
</dbReference>
<dbReference type="GO" id="GO:0008766">
    <property type="term" value="F:UDP-N-acetylmuramoylalanyl-D-glutamyl-2,6-diaminopimelate-D-alanyl-D-alanine ligase activity"/>
    <property type="evidence" value="ECO:0007669"/>
    <property type="project" value="RHEA"/>
</dbReference>
<dbReference type="OrthoDB" id="9801978at2"/>
<evidence type="ECO:0000259" key="14">
    <source>
        <dbReference type="Pfam" id="PF08245"/>
    </source>
</evidence>
<dbReference type="UniPathway" id="UPA00219"/>
<dbReference type="GO" id="GO:0009252">
    <property type="term" value="P:peptidoglycan biosynthetic process"/>
    <property type="evidence" value="ECO:0007669"/>
    <property type="project" value="UniProtKB-UniRule"/>
</dbReference>
<evidence type="ECO:0000256" key="4">
    <source>
        <dbReference type="ARBA" id="ARBA00022741"/>
    </source>
</evidence>
<dbReference type="SUPFAM" id="SSF63418">
    <property type="entry name" value="MurE/MurF N-terminal domain"/>
    <property type="match status" value="1"/>
</dbReference>
<protein>
    <recommendedName>
        <fullName evidence="10 11">UDP-N-acetylmuramoyl-tripeptide--D-alanyl-D-alanine ligase</fullName>
        <ecNumber evidence="10 11">6.3.2.10</ecNumber>
    </recommendedName>
    <alternativeName>
        <fullName evidence="10">D-alanyl-D-alanine-adding enzyme</fullName>
    </alternativeName>
</protein>
<keyword evidence="2 10" id="KW-0436">Ligase</keyword>
<dbReference type="SUPFAM" id="SSF53623">
    <property type="entry name" value="MurD-like peptide ligases, catalytic domain"/>
    <property type="match status" value="1"/>
</dbReference>
<evidence type="ECO:0000256" key="7">
    <source>
        <dbReference type="ARBA" id="ARBA00022984"/>
    </source>
</evidence>
<dbReference type="NCBIfam" id="TIGR01143">
    <property type="entry name" value="murF"/>
    <property type="match status" value="1"/>
</dbReference>
<evidence type="ECO:0000256" key="1">
    <source>
        <dbReference type="ARBA" id="ARBA00022490"/>
    </source>
</evidence>
<evidence type="ECO:0000256" key="10">
    <source>
        <dbReference type="HAMAP-Rule" id="MF_02019"/>
    </source>
</evidence>
<dbReference type="InterPro" id="IPR005863">
    <property type="entry name" value="UDP-N-AcMur_synth"/>
</dbReference>
<comment type="catalytic activity">
    <reaction evidence="10 11">
        <text>D-alanyl-D-alanine + UDP-N-acetyl-alpha-D-muramoyl-L-alanyl-gamma-D-glutamyl-meso-2,6-diaminopimelate + ATP = UDP-N-acetyl-alpha-D-muramoyl-L-alanyl-gamma-D-glutamyl-meso-2,6-diaminopimeloyl-D-alanyl-D-alanine + ADP + phosphate + H(+)</text>
        <dbReference type="Rhea" id="RHEA:28374"/>
        <dbReference type="ChEBI" id="CHEBI:15378"/>
        <dbReference type="ChEBI" id="CHEBI:30616"/>
        <dbReference type="ChEBI" id="CHEBI:43474"/>
        <dbReference type="ChEBI" id="CHEBI:57822"/>
        <dbReference type="ChEBI" id="CHEBI:61386"/>
        <dbReference type="ChEBI" id="CHEBI:83905"/>
        <dbReference type="ChEBI" id="CHEBI:456216"/>
        <dbReference type="EC" id="6.3.2.10"/>
    </reaction>
</comment>
<comment type="pathway">
    <text evidence="10 11">Cell wall biogenesis; peptidoglycan biosynthesis.</text>
</comment>
<keyword evidence="7 10" id="KW-0573">Peptidoglycan synthesis</keyword>
<dbReference type="GO" id="GO:0005524">
    <property type="term" value="F:ATP binding"/>
    <property type="evidence" value="ECO:0007669"/>
    <property type="project" value="UniProtKB-UniRule"/>
</dbReference>
<evidence type="ECO:0000256" key="8">
    <source>
        <dbReference type="ARBA" id="ARBA00023306"/>
    </source>
</evidence>
<dbReference type="Gene3D" id="3.90.190.20">
    <property type="entry name" value="Mur ligase, C-terminal domain"/>
    <property type="match status" value="1"/>
</dbReference>
<dbReference type="InterPro" id="IPR035911">
    <property type="entry name" value="MurE/MurF_N"/>
</dbReference>
<keyword evidence="6 10" id="KW-0133">Cell shape</keyword>
<dbReference type="EC" id="6.3.2.10" evidence="10 11"/>
<dbReference type="GO" id="GO:0047480">
    <property type="term" value="F:UDP-N-acetylmuramoyl-tripeptide-D-alanyl-D-alanine ligase activity"/>
    <property type="evidence" value="ECO:0007669"/>
    <property type="project" value="UniProtKB-UniRule"/>
</dbReference>
<evidence type="ECO:0000313" key="16">
    <source>
        <dbReference type="Proteomes" id="UP000287798"/>
    </source>
</evidence>
<keyword evidence="1 10" id="KW-0963">Cytoplasm</keyword>
<dbReference type="Gene3D" id="3.40.1390.10">
    <property type="entry name" value="MurE/MurF, N-terminal domain"/>
    <property type="match status" value="1"/>
</dbReference>
<feature type="domain" description="Mur ligase central" evidence="14">
    <location>
        <begin position="105"/>
        <end position="291"/>
    </location>
</feature>
<keyword evidence="4 10" id="KW-0547">Nucleotide-binding</keyword>
<dbReference type="EMBL" id="QZMU01000001">
    <property type="protein sequence ID" value="RRQ22509.1"/>
    <property type="molecule type" value="Genomic_DNA"/>
</dbReference>
<dbReference type="Gene3D" id="3.40.1190.10">
    <property type="entry name" value="Mur-like, catalytic domain"/>
    <property type="match status" value="1"/>
</dbReference>
<evidence type="ECO:0000256" key="11">
    <source>
        <dbReference type="RuleBase" id="RU004136"/>
    </source>
</evidence>
<dbReference type="InterPro" id="IPR000713">
    <property type="entry name" value="Mur_ligase_N"/>
</dbReference>
<comment type="caution">
    <text evidence="15">The sequence shown here is derived from an EMBL/GenBank/DDBJ whole genome shotgun (WGS) entry which is preliminary data.</text>
</comment>
<dbReference type="InterPro" id="IPR013221">
    <property type="entry name" value="Mur_ligase_cen"/>
</dbReference>
<evidence type="ECO:0000256" key="9">
    <source>
        <dbReference type="ARBA" id="ARBA00023316"/>
    </source>
</evidence>
<name>A0A426QL87_9GAMM</name>
<dbReference type="GO" id="GO:0071555">
    <property type="term" value="P:cell wall organization"/>
    <property type="evidence" value="ECO:0007669"/>
    <property type="project" value="UniProtKB-KW"/>
</dbReference>
<evidence type="ECO:0000259" key="13">
    <source>
        <dbReference type="Pfam" id="PF02875"/>
    </source>
</evidence>
<dbReference type="Pfam" id="PF01225">
    <property type="entry name" value="Mur_ligase"/>
    <property type="match status" value="1"/>
</dbReference>
<feature type="binding site" evidence="10">
    <location>
        <begin position="107"/>
        <end position="113"/>
    </location>
    <ligand>
        <name>ATP</name>
        <dbReference type="ChEBI" id="CHEBI:30616"/>
    </ligand>
</feature>
<dbReference type="GO" id="GO:0051301">
    <property type="term" value="P:cell division"/>
    <property type="evidence" value="ECO:0007669"/>
    <property type="project" value="UniProtKB-KW"/>
</dbReference>